<dbReference type="GO" id="GO:0046872">
    <property type="term" value="F:metal ion binding"/>
    <property type="evidence" value="ECO:0007669"/>
    <property type="project" value="UniProtKB-KW"/>
</dbReference>
<comment type="caution">
    <text evidence="7">The sequence shown here is derived from an EMBL/GenBank/DDBJ whole genome shotgun (WGS) entry which is preliminary data.</text>
</comment>
<evidence type="ECO:0000313" key="7">
    <source>
        <dbReference type="EMBL" id="MTV30980.1"/>
    </source>
</evidence>
<dbReference type="Gene3D" id="3.40.350.10">
    <property type="entry name" value="Creatinase/prolidase N-terminal domain"/>
    <property type="match status" value="2"/>
</dbReference>
<feature type="domain" description="Peptidase M24 C-terminal" evidence="6">
    <location>
        <begin position="544"/>
        <end position="602"/>
    </location>
</feature>
<dbReference type="InterPro" id="IPR050422">
    <property type="entry name" value="X-Pro_aminopeptidase_P"/>
</dbReference>
<dbReference type="Pfam" id="PF16189">
    <property type="entry name" value="Creatinase_N_2"/>
    <property type="match status" value="1"/>
</dbReference>
<reference evidence="7 8" key="1">
    <citation type="submission" date="2019-11" db="EMBL/GenBank/DDBJ databases">
        <title>Whole-genome sequence of a Rhodoblastus acidophilus DSM 142.</title>
        <authorList>
            <person name="Kyndt J.A."/>
            <person name="Meyer T.E."/>
        </authorList>
    </citation>
    <scope>NUCLEOTIDE SEQUENCE [LARGE SCALE GENOMIC DNA]</scope>
    <source>
        <strain evidence="7 8">DSM 142</strain>
    </source>
</reference>
<dbReference type="Proteomes" id="UP000439113">
    <property type="component" value="Unassembled WGS sequence"/>
</dbReference>
<dbReference type="InterPro" id="IPR032416">
    <property type="entry name" value="Peptidase_M24_C"/>
</dbReference>
<evidence type="ECO:0000256" key="1">
    <source>
        <dbReference type="ARBA" id="ARBA00008766"/>
    </source>
</evidence>
<feature type="domain" description="Peptidase M24" evidence="4">
    <location>
        <begin position="323"/>
        <end position="533"/>
    </location>
</feature>
<dbReference type="Gene3D" id="3.90.230.10">
    <property type="entry name" value="Creatinase/methionine aminopeptidase superfamily"/>
    <property type="match status" value="1"/>
</dbReference>
<dbReference type="Pfam" id="PF01321">
    <property type="entry name" value="Creatinase_N"/>
    <property type="match status" value="1"/>
</dbReference>
<evidence type="ECO:0000256" key="3">
    <source>
        <dbReference type="ARBA" id="ARBA00022801"/>
    </source>
</evidence>
<organism evidence="7 8">
    <name type="scientific">Rhodoblastus acidophilus</name>
    <name type="common">Rhodopseudomonas acidophila</name>
    <dbReference type="NCBI Taxonomy" id="1074"/>
    <lineage>
        <taxon>Bacteria</taxon>
        <taxon>Pseudomonadati</taxon>
        <taxon>Pseudomonadota</taxon>
        <taxon>Alphaproteobacteria</taxon>
        <taxon>Hyphomicrobiales</taxon>
        <taxon>Rhodoblastaceae</taxon>
        <taxon>Rhodoblastus</taxon>
    </lineage>
</organism>
<dbReference type="InterPro" id="IPR036005">
    <property type="entry name" value="Creatinase/aminopeptidase-like"/>
</dbReference>
<sequence length="603" mass="65006">MFDSLYQNFSETADPSLGAPRLKALRASLRAQKLDGFLVPRADAHQNEYVAPCEERLAWLTGFTGSAGFAVVLRDKAALFVDGRYTIQAREQVDADAFAVLAPEKTPPAEWLAQNARKKSRIGYDPWLHTPAGVARYEEAAKRAGADLVAIDANPIDALWRDRPAPPRGPVAQHPLSKAGEKAEKKLSRIRDAFEADVFLISDPHDLAWAFNLRGADLGHTPIALGFALIFRSGETRLFFEPEKLSARVGAALAALADIASPQTLPAALAELGKKKRKILFDSGTAAAALTRIASAAGAQVELGPSPIARMKALKNACELDGARAAHLRDGVALTQFLCWFDAEAPKGKLTEISAALALEHYRRETGVIKDLSFPTISAFGAHAALPHYRVTEGSNARIGKGVYLVDSGAQYLDGTTDVTRTVTVGTPSKAFTDAYTRVLKGHIAIARAVFPHKTVGAQLDALARLALWRVGLDFDHGVGHGVGSYLSVHEGPQRIAKMGTVALEPGMILSNEPGYYREGAFGIRIENLVAVEPKRIAGAERDMLGFETLTLAPIDTRPVDASMLDAEEKAWLNAYHARVRKTLSPLLSAPERAWLKQATAAV</sequence>
<evidence type="ECO:0000313" key="8">
    <source>
        <dbReference type="Proteomes" id="UP000439113"/>
    </source>
</evidence>
<dbReference type="InterPro" id="IPR000994">
    <property type="entry name" value="Pept_M24"/>
</dbReference>
<protein>
    <submittedName>
        <fullName evidence="7">M24 family metallopeptidase</fullName>
    </submittedName>
</protein>
<evidence type="ECO:0000259" key="5">
    <source>
        <dbReference type="Pfam" id="PF01321"/>
    </source>
</evidence>
<comment type="similarity">
    <text evidence="1">Belongs to the peptidase M24B family.</text>
</comment>
<dbReference type="GO" id="GO:0070006">
    <property type="term" value="F:metalloaminopeptidase activity"/>
    <property type="evidence" value="ECO:0007669"/>
    <property type="project" value="InterPro"/>
</dbReference>
<evidence type="ECO:0000259" key="6">
    <source>
        <dbReference type="Pfam" id="PF16188"/>
    </source>
</evidence>
<dbReference type="PANTHER" id="PTHR43763:SF6">
    <property type="entry name" value="XAA-PRO AMINOPEPTIDASE 1"/>
    <property type="match status" value="1"/>
</dbReference>
<dbReference type="InterPro" id="IPR029149">
    <property type="entry name" value="Creatin/AminoP/Spt16_N"/>
</dbReference>
<dbReference type="FunFam" id="3.90.230.10:FF:000009">
    <property type="entry name" value="xaa-Pro aminopeptidase 2"/>
    <property type="match status" value="1"/>
</dbReference>
<keyword evidence="2" id="KW-0479">Metal-binding</keyword>
<dbReference type="PANTHER" id="PTHR43763">
    <property type="entry name" value="XAA-PRO AMINOPEPTIDASE 1"/>
    <property type="match status" value="1"/>
</dbReference>
<dbReference type="InterPro" id="IPR000587">
    <property type="entry name" value="Creatinase_N"/>
</dbReference>
<name>A0A6N8DK72_RHOAC</name>
<evidence type="ECO:0000256" key="2">
    <source>
        <dbReference type="ARBA" id="ARBA00022723"/>
    </source>
</evidence>
<dbReference type="SUPFAM" id="SSF53092">
    <property type="entry name" value="Creatinase/prolidase N-terminal domain"/>
    <property type="match status" value="1"/>
</dbReference>
<evidence type="ECO:0000259" key="4">
    <source>
        <dbReference type="Pfam" id="PF00557"/>
    </source>
</evidence>
<feature type="domain" description="Creatinase N-terminal" evidence="5">
    <location>
        <begin position="21"/>
        <end position="152"/>
    </location>
</feature>
<accession>A0A6N8DK72</accession>
<dbReference type="OrthoDB" id="9806388at2"/>
<dbReference type="Pfam" id="PF16188">
    <property type="entry name" value="Peptidase_M24_C"/>
    <property type="match status" value="1"/>
</dbReference>
<dbReference type="GO" id="GO:0005737">
    <property type="term" value="C:cytoplasm"/>
    <property type="evidence" value="ECO:0007669"/>
    <property type="project" value="UniProtKB-ARBA"/>
</dbReference>
<proteinExistence type="inferred from homology"/>
<gene>
    <name evidence="7" type="ORF">GJ654_08225</name>
</gene>
<dbReference type="InterPro" id="IPR033740">
    <property type="entry name" value="Pept_M24B"/>
</dbReference>
<dbReference type="AlphaFoldDB" id="A0A6N8DK72"/>
<dbReference type="SUPFAM" id="SSF55920">
    <property type="entry name" value="Creatinase/aminopeptidase"/>
    <property type="match status" value="1"/>
</dbReference>
<dbReference type="Pfam" id="PF00557">
    <property type="entry name" value="Peptidase_M24"/>
    <property type="match status" value="1"/>
</dbReference>
<dbReference type="RefSeq" id="WP_155445672.1">
    <property type="nucleotide sequence ID" value="NZ_JAOQNR010000004.1"/>
</dbReference>
<dbReference type="EMBL" id="WNKS01000005">
    <property type="protein sequence ID" value="MTV30980.1"/>
    <property type="molecule type" value="Genomic_DNA"/>
</dbReference>
<dbReference type="CDD" id="cd01085">
    <property type="entry name" value="APP"/>
    <property type="match status" value="1"/>
</dbReference>
<keyword evidence="3" id="KW-0378">Hydrolase</keyword>